<dbReference type="OrthoDB" id="3351920at2"/>
<keyword evidence="3" id="KW-1185">Reference proteome</keyword>
<dbReference type="Proteomes" id="UP000095705">
    <property type="component" value="Unassembled WGS sequence"/>
</dbReference>
<dbReference type="GO" id="GO:0003677">
    <property type="term" value="F:DNA binding"/>
    <property type="evidence" value="ECO:0007669"/>
    <property type="project" value="InterPro"/>
</dbReference>
<organism evidence="2 3">
    <name type="scientific">Streptomyces subrutilus</name>
    <dbReference type="NCBI Taxonomy" id="36818"/>
    <lineage>
        <taxon>Bacteria</taxon>
        <taxon>Bacillati</taxon>
        <taxon>Actinomycetota</taxon>
        <taxon>Actinomycetes</taxon>
        <taxon>Kitasatosporales</taxon>
        <taxon>Streptomycetaceae</taxon>
        <taxon>Streptomyces</taxon>
    </lineage>
</organism>
<proteinExistence type="predicted"/>
<dbReference type="Pfam" id="PF09339">
    <property type="entry name" value="HTH_IclR"/>
    <property type="match status" value="1"/>
</dbReference>
<dbReference type="EMBL" id="MEHK01000002">
    <property type="protein sequence ID" value="OEJ22649.1"/>
    <property type="molecule type" value="Genomic_DNA"/>
</dbReference>
<dbReference type="InterPro" id="IPR005471">
    <property type="entry name" value="Tscrpt_reg_IclR_N"/>
</dbReference>
<evidence type="ECO:0000313" key="3">
    <source>
        <dbReference type="Proteomes" id="UP000095705"/>
    </source>
</evidence>
<protein>
    <recommendedName>
        <fullName evidence="1">HTH iclR-type domain-containing protein</fullName>
    </recommendedName>
</protein>
<evidence type="ECO:0000313" key="2">
    <source>
        <dbReference type="EMBL" id="OEJ22649.1"/>
    </source>
</evidence>
<reference evidence="2 3" key="1">
    <citation type="submission" date="2016-08" db="EMBL/GenBank/DDBJ databases">
        <title>The complete genome of Streptomyces subrutilus 10-1-1.</title>
        <authorList>
            <person name="Chen X."/>
        </authorList>
    </citation>
    <scope>NUCLEOTIDE SEQUENCE [LARGE SCALE GENOMIC DNA]</scope>
    <source>
        <strain evidence="2 3">10-1-1</strain>
    </source>
</reference>
<dbReference type="STRING" id="36818.BGK67_33795"/>
<gene>
    <name evidence="2" type="ORF">BGK67_33795</name>
</gene>
<feature type="domain" description="HTH iclR-type" evidence="1">
    <location>
        <begin position="112"/>
        <end position="158"/>
    </location>
</feature>
<comment type="caution">
    <text evidence="2">The sequence shown here is derived from an EMBL/GenBank/DDBJ whole genome shotgun (WGS) entry which is preliminary data.</text>
</comment>
<dbReference type="AlphaFoldDB" id="A0A1E5P0S2"/>
<sequence>MEVQAEGDSVFTQLLVEATQVVPPRFVMDQLVPKMQLLREVNHYTNLLVIAPYISSQAQELLRRNGIAYLDLTGNVDVRVPRPAIIIHTVGAQKAPRSTPRETSRTTLAGVKAGRLVRLLADVPPPHRATDLHRTSTLSLPYVSRLLDTLEDQLLIRRKGRIITDVDWAQLLRARARETSLLSHGAYRGFLASNGVPAVLQQIAQLPKAYDGGLAAIDGLSVTGSYAAQRFVQVAVGGQLMLYMASWLNVDDVADELRLLPVTEGADVLLLNEPDSFVRRRSEFVDGVQYVAPSQAALDCLAGPGRMPAEGEALLDFMEAHPEEWRASKKVIGTPPLEH</sequence>
<name>A0A1E5P0S2_9ACTN</name>
<dbReference type="GO" id="GO:0006355">
    <property type="term" value="P:regulation of DNA-templated transcription"/>
    <property type="evidence" value="ECO:0007669"/>
    <property type="project" value="InterPro"/>
</dbReference>
<evidence type="ECO:0000259" key="1">
    <source>
        <dbReference type="Pfam" id="PF09339"/>
    </source>
</evidence>
<accession>A0A1E5P0S2</accession>